<feature type="compositionally biased region" description="Basic and acidic residues" evidence="1">
    <location>
        <begin position="415"/>
        <end position="435"/>
    </location>
</feature>
<dbReference type="InterPro" id="IPR018712">
    <property type="entry name" value="Tle1-like_cat"/>
</dbReference>
<dbReference type="InterPro" id="IPR029058">
    <property type="entry name" value="AB_hydrolase_fold"/>
</dbReference>
<sequence length="435" mass="50952">MDQVAGAKQIVLCFDGTGYEFRGDDTDSNVLKIYRMLDRNDKNHLHYYQPGIGMNTGFIFSAQDFKPNAKPMTKWYTRAKDAAFGSTFEEHVMAGYRYLMRSYTPGDNIYFIGFSRGAYVARLLTEMLDHIGLLESGNEGKVRFLWSVFSKWGQCHYSRNTSQEEKEDVFQYMKALRETFCRPVTQIDFLGLFDTVNSIPHFEMNRNRFLYPYSTKTTAKIIRHAVSIDEHRAKFRQDLLANSNPISVRAGRLRIYKGQSIEEVWFPGCHADIGGGLRYNKKEDWALSHVPLVWMVTEAQRAGLQFDPEKLKQFWCFDESEFEYALWKASTNGELHDFLQYHHGAKWPVVLSWKMIEYLPLRRVLLQRDQSWRVVRWPPPLGERRDIPADAKIHVSAIRRLKTNSYYRPKNLIRGGREGKRNEKHSTVGHEIEEW</sequence>
<dbReference type="STRING" id="690307.A0A1L9WR58"/>
<dbReference type="OMA" id="FSKWAKC"/>
<dbReference type="Proteomes" id="UP000184546">
    <property type="component" value="Unassembled WGS sequence"/>
</dbReference>
<dbReference type="VEuPathDB" id="FungiDB:ASPACDRAFT_52900"/>
<name>A0A1L9WR58_ASPA1</name>
<keyword evidence="4" id="KW-1185">Reference proteome</keyword>
<dbReference type="Pfam" id="PF09994">
    <property type="entry name" value="T6SS_Tle1-like_cat"/>
    <property type="match status" value="1"/>
</dbReference>
<reference evidence="4" key="1">
    <citation type="journal article" date="2017" name="Genome Biol.">
        <title>Comparative genomics reveals high biological diversity and specific adaptations in the industrially and medically important fungal genus Aspergillus.</title>
        <authorList>
            <person name="de Vries R.P."/>
            <person name="Riley R."/>
            <person name="Wiebenga A."/>
            <person name="Aguilar-Osorio G."/>
            <person name="Amillis S."/>
            <person name="Uchima C.A."/>
            <person name="Anderluh G."/>
            <person name="Asadollahi M."/>
            <person name="Askin M."/>
            <person name="Barry K."/>
            <person name="Battaglia E."/>
            <person name="Bayram O."/>
            <person name="Benocci T."/>
            <person name="Braus-Stromeyer S.A."/>
            <person name="Caldana C."/>
            <person name="Canovas D."/>
            <person name="Cerqueira G.C."/>
            <person name="Chen F."/>
            <person name="Chen W."/>
            <person name="Choi C."/>
            <person name="Clum A."/>
            <person name="Dos Santos R.A."/>
            <person name="Damasio A.R."/>
            <person name="Diallinas G."/>
            <person name="Emri T."/>
            <person name="Fekete E."/>
            <person name="Flipphi M."/>
            <person name="Freyberg S."/>
            <person name="Gallo A."/>
            <person name="Gournas C."/>
            <person name="Habgood R."/>
            <person name="Hainaut M."/>
            <person name="Harispe M.L."/>
            <person name="Henrissat B."/>
            <person name="Hilden K.S."/>
            <person name="Hope R."/>
            <person name="Hossain A."/>
            <person name="Karabika E."/>
            <person name="Karaffa L."/>
            <person name="Karanyi Z."/>
            <person name="Krasevec N."/>
            <person name="Kuo A."/>
            <person name="Kusch H."/>
            <person name="LaButti K."/>
            <person name="Lagendijk E.L."/>
            <person name="Lapidus A."/>
            <person name="Levasseur A."/>
            <person name="Lindquist E."/>
            <person name="Lipzen A."/>
            <person name="Logrieco A.F."/>
            <person name="MacCabe A."/>
            <person name="Maekelae M.R."/>
            <person name="Malavazi I."/>
            <person name="Melin P."/>
            <person name="Meyer V."/>
            <person name="Mielnichuk N."/>
            <person name="Miskei M."/>
            <person name="Molnar A.P."/>
            <person name="Mule G."/>
            <person name="Ngan C.Y."/>
            <person name="Orejas M."/>
            <person name="Orosz E."/>
            <person name="Ouedraogo J.P."/>
            <person name="Overkamp K.M."/>
            <person name="Park H.-S."/>
            <person name="Perrone G."/>
            <person name="Piumi F."/>
            <person name="Punt P.J."/>
            <person name="Ram A.F."/>
            <person name="Ramon A."/>
            <person name="Rauscher S."/>
            <person name="Record E."/>
            <person name="Riano-Pachon D.M."/>
            <person name="Robert V."/>
            <person name="Roehrig J."/>
            <person name="Ruller R."/>
            <person name="Salamov A."/>
            <person name="Salih N.S."/>
            <person name="Samson R.A."/>
            <person name="Sandor E."/>
            <person name="Sanguinetti M."/>
            <person name="Schuetze T."/>
            <person name="Sepcic K."/>
            <person name="Shelest E."/>
            <person name="Sherlock G."/>
            <person name="Sophianopoulou V."/>
            <person name="Squina F.M."/>
            <person name="Sun H."/>
            <person name="Susca A."/>
            <person name="Todd R.B."/>
            <person name="Tsang A."/>
            <person name="Unkles S.E."/>
            <person name="van de Wiele N."/>
            <person name="van Rossen-Uffink D."/>
            <person name="Oliveira J.V."/>
            <person name="Vesth T.C."/>
            <person name="Visser J."/>
            <person name="Yu J.-H."/>
            <person name="Zhou M."/>
            <person name="Andersen M.R."/>
            <person name="Archer D.B."/>
            <person name="Baker S.E."/>
            <person name="Benoit I."/>
            <person name="Brakhage A.A."/>
            <person name="Braus G.H."/>
            <person name="Fischer R."/>
            <person name="Frisvad J.C."/>
            <person name="Goldman G.H."/>
            <person name="Houbraken J."/>
            <person name="Oakley B."/>
            <person name="Pocsi I."/>
            <person name="Scazzocchio C."/>
            <person name="Seiboth B."/>
            <person name="vanKuyk P.A."/>
            <person name="Wortman J."/>
            <person name="Dyer P.S."/>
            <person name="Grigoriev I.V."/>
        </authorList>
    </citation>
    <scope>NUCLEOTIDE SEQUENCE [LARGE SCALE GENOMIC DNA]</scope>
    <source>
        <strain evidence="4">ATCC 16872 / CBS 172.66 / WB 5094</strain>
    </source>
</reference>
<feature type="domain" description="T6SS Phospholipase effector Tle1-like catalytic" evidence="2">
    <location>
        <begin position="8"/>
        <end position="298"/>
    </location>
</feature>
<dbReference type="OrthoDB" id="3162439at2759"/>
<dbReference type="GeneID" id="30976484"/>
<evidence type="ECO:0000256" key="1">
    <source>
        <dbReference type="SAM" id="MobiDB-lite"/>
    </source>
</evidence>
<accession>A0A1L9WR58</accession>
<feature type="region of interest" description="Disordered" evidence="1">
    <location>
        <begin position="413"/>
        <end position="435"/>
    </location>
</feature>
<organism evidence="3 4">
    <name type="scientific">Aspergillus aculeatus (strain ATCC 16872 / CBS 172.66 / WB 5094)</name>
    <dbReference type="NCBI Taxonomy" id="690307"/>
    <lineage>
        <taxon>Eukaryota</taxon>
        <taxon>Fungi</taxon>
        <taxon>Dikarya</taxon>
        <taxon>Ascomycota</taxon>
        <taxon>Pezizomycotina</taxon>
        <taxon>Eurotiomycetes</taxon>
        <taxon>Eurotiomycetidae</taxon>
        <taxon>Eurotiales</taxon>
        <taxon>Aspergillaceae</taxon>
        <taxon>Aspergillus</taxon>
        <taxon>Aspergillus subgen. Circumdati</taxon>
    </lineage>
</organism>
<protein>
    <recommendedName>
        <fullName evidence="2">T6SS Phospholipase effector Tle1-like catalytic domain-containing protein</fullName>
    </recommendedName>
</protein>
<dbReference type="AlphaFoldDB" id="A0A1L9WR58"/>
<dbReference type="RefSeq" id="XP_020054996.1">
    <property type="nucleotide sequence ID" value="XM_020202670.1"/>
</dbReference>
<proteinExistence type="predicted"/>
<gene>
    <name evidence="3" type="ORF">ASPACDRAFT_52900</name>
</gene>
<evidence type="ECO:0000313" key="3">
    <source>
        <dbReference type="EMBL" id="OJJ98656.1"/>
    </source>
</evidence>
<dbReference type="EMBL" id="KV878979">
    <property type="protein sequence ID" value="OJJ98656.1"/>
    <property type="molecule type" value="Genomic_DNA"/>
</dbReference>
<dbReference type="PANTHER" id="PTHR33840">
    <property type="match status" value="1"/>
</dbReference>
<dbReference type="SUPFAM" id="SSF53474">
    <property type="entry name" value="alpha/beta-Hydrolases"/>
    <property type="match status" value="1"/>
</dbReference>
<evidence type="ECO:0000313" key="4">
    <source>
        <dbReference type="Proteomes" id="UP000184546"/>
    </source>
</evidence>
<dbReference type="PANTHER" id="PTHR33840:SF2">
    <property type="entry name" value="TLE1 PHOSPHOLIPASE DOMAIN-CONTAINING PROTEIN"/>
    <property type="match status" value="1"/>
</dbReference>
<evidence type="ECO:0000259" key="2">
    <source>
        <dbReference type="Pfam" id="PF09994"/>
    </source>
</evidence>